<keyword evidence="1" id="KW-0472">Membrane</keyword>
<reference evidence="2 3" key="1">
    <citation type="journal article" date="2013" name="Proc. Natl. Acad. Sci. U.S.A.">
        <title>Genome of an arbuscular mycorrhizal fungus provides insight into the oldest plant symbiosis.</title>
        <authorList>
            <person name="Tisserant E."/>
            <person name="Malbreil M."/>
            <person name="Kuo A."/>
            <person name="Kohler A."/>
            <person name="Symeonidi A."/>
            <person name="Balestrini R."/>
            <person name="Charron P."/>
            <person name="Duensing N."/>
            <person name="Frei Dit Frey N."/>
            <person name="Gianinazzi-Pearson V."/>
            <person name="Gilbert L.B."/>
            <person name="Handa Y."/>
            <person name="Herr J.R."/>
            <person name="Hijri M."/>
            <person name="Koul R."/>
            <person name="Kawaguchi M."/>
            <person name="Krajinski F."/>
            <person name="Lammers P.J."/>
            <person name="Masclaux F.G."/>
            <person name="Murat C."/>
            <person name="Morin E."/>
            <person name="Ndikumana S."/>
            <person name="Pagni M."/>
            <person name="Petitpierre D."/>
            <person name="Requena N."/>
            <person name="Rosikiewicz P."/>
            <person name="Riley R."/>
            <person name="Saito K."/>
            <person name="San Clemente H."/>
            <person name="Shapiro H."/>
            <person name="van Tuinen D."/>
            <person name="Becard G."/>
            <person name="Bonfante P."/>
            <person name="Paszkowski U."/>
            <person name="Shachar-Hill Y.Y."/>
            <person name="Tuskan G.A."/>
            <person name="Young P.W."/>
            <person name="Sanders I.R."/>
            <person name="Henrissat B."/>
            <person name="Rensing S.A."/>
            <person name="Grigoriev I.V."/>
            <person name="Corradi N."/>
            <person name="Roux C."/>
            <person name="Martin F."/>
        </authorList>
    </citation>
    <scope>NUCLEOTIDE SEQUENCE [LARGE SCALE GENOMIC DNA]</scope>
    <source>
        <strain evidence="2 3">DAOM 197198</strain>
    </source>
</reference>
<keyword evidence="1" id="KW-1133">Transmembrane helix</keyword>
<dbReference type="EMBL" id="AUPC02000063">
    <property type="protein sequence ID" value="POG75218.1"/>
    <property type="molecule type" value="Genomic_DNA"/>
</dbReference>
<evidence type="ECO:0000313" key="3">
    <source>
        <dbReference type="Proteomes" id="UP000018888"/>
    </source>
</evidence>
<dbReference type="Proteomes" id="UP000018888">
    <property type="component" value="Unassembled WGS sequence"/>
</dbReference>
<proteinExistence type="predicted"/>
<comment type="caution">
    <text evidence="2">The sequence shown here is derived from an EMBL/GenBank/DDBJ whole genome shotgun (WGS) entry which is preliminary data.</text>
</comment>
<sequence>MNNGPQNLYLIEILINTMTAKFVFLLWNHKVSLSPFPFPSFFLLFPLLFKRKVKITHKKNQKSFFRRLF</sequence>
<organism evidence="2 3">
    <name type="scientific">Rhizophagus irregularis (strain DAOM 181602 / DAOM 197198 / MUCL 43194)</name>
    <name type="common">Arbuscular mycorrhizal fungus</name>
    <name type="synonym">Glomus intraradices</name>
    <dbReference type="NCBI Taxonomy" id="747089"/>
    <lineage>
        <taxon>Eukaryota</taxon>
        <taxon>Fungi</taxon>
        <taxon>Fungi incertae sedis</taxon>
        <taxon>Mucoromycota</taxon>
        <taxon>Glomeromycotina</taxon>
        <taxon>Glomeromycetes</taxon>
        <taxon>Glomerales</taxon>
        <taxon>Glomeraceae</taxon>
        <taxon>Rhizophagus</taxon>
    </lineage>
</organism>
<evidence type="ECO:0000256" key="1">
    <source>
        <dbReference type="SAM" id="Phobius"/>
    </source>
</evidence>
<feature type="transmembrane region" description="Helical" evidence="1">
    <location>
        <begin position="33"/>
        <end position="49"/>
    </location>
</feature>
<gene>
    <name evidence="2" type="ORF">GLOIN_2v992638</name>
</gene>
<feature type="transmembrane region" description="Helical" evidence="1">
    <location>
        <begin position="7"/>
        <end position="27"/>
    </location>
</feature>
<evidence type="ECO:0000313" key="2">
    <source>
        <dbReference type="EMBL" id="POG75218.1"/>
    </source>
</evidence>
<name>A0A2P4QC47_RHIID</name>
<protein>
    <submittedName>
        <fullName evidence="2">Uncharacterized protein</fullName>
    </submittedName>
</protein>
<keyword evidence="3" id="KW-1185">Reference proteome</keyword>
<dbReference type="AlphaFoldDB" id="A0A2P4QC47"/>
<reference evidence="2 3" key="2">
    <citation type="journal article" date="2018" name="New Phytol.">
        <title>High intraspecific genome diversity in the model arbuscular mycorrhizal symbiont Rhizophagus irregularis.</title>
        <authorList>
            <person name="Chen E.C.H."/>
            <person name="Morin E."/>
            <person name="Beaudet D."/>
            <person name="Noel J."/>
            <person name="Yildirir G."/>
            <person name="Ndikumana S."/>
            <person name="Charron P."/>
            <person name="St-Onge C."/>
            <person name="Giorgi J."/>
            <person name="Kruger M."/>
            <person name="Marton T."/>
            <person name="Ropars J."/>
            <person name="Grigoriev I.V."/>
            <person name="Hainaut M."/>
            <person name="Henrissat B."/>
            <person name="Roux C."/>
            <person name="Martin F."/>
            <person name="Corradi N."/>
        </authorList>
    </citation>
    <scope>NUCLEOTIDE SEQUENCE [LARGE SCALE GENOMIC DNA]</scope>
    <source>
        <strain evidence="2 3">DAOM 197198</strain>
    </source>
</reference>
<accession>A0A2P4QC47</accession>
<keyword evidence="1" id="KW-0812">Transmembrane</keyword>